<evidence type="ECO:0000313" key="2">
    <source>
        <dbReference type="Proteomes" id="UP001202052"/>
    </source>
</evidence>
<dbReference type="EMBL" id="JAMCCK010000206">
    <property type="protein sequence ID" value="MCL3999219.1"/>
    <property type="molecule type" value="Genomic_DNA"/>
</dbReference>
<evidence type="ECO:0000313" key="1">
    <source>
        <dbReference type="EMBL" id="MCL3999219.1"/>
    </source>
</evidence>
<organism evidence="1 2">
    <name type="scientific">Streptomyces lavenduligriseus</name>
    <dbReference type="NCBI Taxonomy" id="67315"/>
    <lineage>
        <taxon>Bacteria</taxon>
        <taxon>Bacillati</taxon>
        <taxon>Actinomycetota</taxon>
        <taxon>Actinomycetes</taxon>
        <taxon>Kitasatosporales</taxon>
        <taxon>Streptomycetaceae</taxon>
        <taxon>Streptomyces</taxon>
    </lineage>
</organism>
<protein>
    <submittedName>
        <fullName evidence="1">Uncharacterized protein</fullName>
    </submittedName>
</protein>
<name>A0ABT0P659_9ACTN</name>
<dbReference type="Proteomes" id="UP001202052">
    <property type="component" value="Unassembled WGS sequence"/>
</dbReference>
<feature type="non-terminal residue" evidence="1">
    <location>
        <position position="85"/>
    </location>
</feature>
<keyword evidence="2" id="KW-1185">Reference proteome</keyword>
<comment type="caution">
    <text evidence="1">The sequence shown here is derived from an EMBL/GenBank/DDBJ whole genome shotgun (WGS) entry which is preliminary data.</text>
</comment>
<accession>A0ABT0P659</accession>
<dbReference type="RefSeq" id="WP_249493722.1">
    <property type="nucleotide sequence ID" value="NZ_JAMCCK010000206.1"/>
</dbReference>
<reference evidence="1 2" key="1">
    <citation type="submission" date="2022-05" db="EMBL/GenBank/DDBJ databases">
        <title>Genome Resource of Streptomyces lavenduligriseus GA1-1, a Strain with Broad-Spectrum Antifungal Activity against Phytopathogenic Fungi.</title>
        <authorList>
            <person name="Qi D."/>
        </authorList>
    </citation>
    <scope>NUCLEOTIDE SEQUENCE [LARGE SCALE GENOMIC DNA]</scope>
    <source>
        <strain evidence="1 2">GA1-1</strain>
    </source>
</reference>
<sequence>MFSTMSPGNPASEAYARLMHGAALADVTRLTAEEEQRCQEEFSRIWERLLHNAGVTTWLAPGQDLGWRGGTPRRVLRAQDGRTTD</sequence>
<gene>
    <name evidence="1" type="ORF">M4438_38030</name>
</gene>
<proteinExistence type="predicted"/>